<gene>
    <name evidence="1" type="ORF">F4820DRAFT_465890</name>
</gene>
<dbReference type="EMBL" id="MU393591">
    <property type="protein sequence ID" value="KAI4860311.1"/>
    <property type="molecule type" value="Genomic_DNA"/>
</dbReference>
<protein>
    <submittedName>
        <fullName evidence="1">Uncharacterized protein</fullName>
    </submittedName>
</protein>
<name>A0ACB9YMB2_9PEZI</name>
<evidence type="ECO:0000313" key="2">
    <source>
        <dbReference type="Proteomes" id="UP001497700"/>
    </source>
</evidence>
<comment type="caution">
    <text evidence="1">The sequence shown here is derived from an EMBL/GenBank/DDBJ whole genome shotgun (WGS) entry which is preliminary data.</text>
</comment>
<evidence type="ECO:0000313" key="1">
    <source>
        <dbReference type="EMBL" id="KAI4860311.1"/>
    </source>
</evidence>
<accession>A0ACB9YMB2</accession>
<keyword evidence="2" id="KW-1185">Reference proteome</keyword>
<reference evidence="1 2" key="1">
    <citation type="journal article" date="2022" name="New Phytol.">
        <title>Ecological generalism drives hyperdiversity of secondary metabolite gene clusters in xylarialean endophytes.</title>
        <authorList>
            <person name="Franco M.E.E."/>
            <person name="Wisecaver J.H."/>
            <person name="Arnold A.E."/>
            <person name="Ju Y.M."/>
            <person name="Slot J.C."/>
            <person name="Ahrendt S."/>
            <person name="Moore L.P."/>
            <person name="Eastman K.E."/>
            <person name="Scott K."/>
            <person name="Konkel Z."/>
            <person name="Mondo S.J."/>
            <person name="Kuo A."/>
            <person name="Hayes R.D."/>
            <person name="Haridas S."/>
            <person name="Andreopoulos B."/>
            <person name="Riley R."/>
            <person name="LaButti K."/>
            <person name="Pangilinan J."/>
            <person name="Lipzen A."/>
            <person name="Amirebrahimi M."/>
            <person name="Yan J."/>
            <person name="Adam C."/>
            <person name="Keymanesh K."/>
            <person name="Ng V."/>
            <person name="Louie K."/>
            <person name="Northen T."/>
            <person name="Drula E."/>
            <person name="Henrissat B."/>
            <person name="Hsieh H.M."/>
            <person name="Youens-Clark K."/>
            <person name="Lutzoni F."/>
            <person name="Miadlikowska J."/>
            <person name="Eastwood D.C."/>
            <person name="Hamelin R.C."/>
            <person name="Grigoriev I.V."/>
            <person name="U'Ren J.M."/>
        </authorList>
    </citation>
    <scope>NUCLEOTIDE SEQUENCE [LARGE SCALE GENOMIC DNA]</scope>
    <source>
        <strain evidence="1 2">CBS 119005</strain>
    </source>
</reference>
<organism evidence="1 2">
    <name type="scientific">Hypoxylon rubiginosum</name>
    <dbReference type="NCBI Taxonomy" id="110542"/>
    <lineage>
        <taxon>Eukaryota</taxon>
        <taxon>Fungi</taxon>
        <taxon>Dikarya</taxon>
        <taxon>Ascomycota</taxon>
        <taxon>Pezizomycotina</taxon>
        <taxon>Sordariomycetes</taxon>
        <taxon>Xylariomycetidae</taxon>
        <taxon>Xylariales</taxon>
        <taxon>Hypoxylaceae</taxon>
        <taxon>Hypoxylon</taxon>
    </lineage>
</organism>
<proteinExistence type="predicted"/>
<dbReference type="Proteomes" id="UP001497700">
    <property type="component" value="Unassembled WGS sequence"/>
</dbReference>
<sequence>MTITRYDGANYNFLIQMGPLLKIARKAKQRGIAPKVHIDVVRPGTIEELDEYLDPKSDKSYDIVHFDLHGKIGPVNPISRTRGVRGTGFPTQNGQTPLERQCYLRFAKPYDPELLRFKSDDDAREKLLTDDTSLIDVPVKQIAEKLQECRISKVALSACLSSYAQSQVFLNMCHTLLSHDVAHVSAMSFQILESTTQVYYSAFYDSLILQGEAFHVAAARGREALRANNKQYGHAVLPTNYHRYPRSFSNEWWRSPQVQSSQLPLFALYLTRYAVVLCLLLALGLTYLWLPLRFFCTLLPVALFVAMSVWVLTTSCIKKLAPVEEQAREQKRSEKSRFEVDIEHLVIEDRLKSEANQGALYVWSTDYSKELIDCVHDLAQTWVLTGFVDAVDIVSARAFSWTLTSLPPLRWLWTRRYRSDRQGTVGRRRLLVLEGFDRFYPKHARGGDLGALRAALGRMVAFVEGYDRDDTYLLITGSHDEEWWTDGHRYTDERLINTILRAVPHNHNITPARRHVPRWSQQAMRRRWSALWNEMV</sequence>